<accession>A0A5C8PFI3</accession>
<dbReference type="InterPro" id="IPR014756">
    <property type="entry name" value="Ig_E-set"/>
</dbReference>
<sequence length="556" mass="58390">MIRGHLQPVAVVDTAPAAPSGPARRWLARAVACLGIMLAMALASMGPALAHASLVRTDPGDGEVTGTAPARFVLTFNESVTPLVLRVIRPDGTAFDLLRQARQGRAIDVEAPKDLGIGTHVLSWRVVSEDGHPVSGAIVFSIGAPSVNTMRTAGDVGDGPVRFAIWATKLGLFIGMFVGIGGAFYRAWISRPERHGLRVIAGAIILGFVAALFSIGLQGLDALGLPFSGRIHRMAWAAGVDSSQGRTAIVVAAALIAAFISLGTPRVSACRALSLVALLAIGAALTMSGHASTAHPQWLMRSAVFLHSVGIAFWTGALTPLFAQLVAESPDAAMSLRRFSRAILFVLVPLVAAGIVLAVVQVQHASALWTTDYGRVLLIKLGLLAAVAGLAAYNRWRLTPQVEHATPGAARRLARVIAVEMVLVLAVLSVVALWRFTPPPRALAAAASEPAYVHIHGPKAMADLTITPGRAGPVEAVITIAAGDFGPLKAKEVTLILTDPVAGIGPLRRPARRSDDGSWRVEGLVMPIAGHWSVRIVILISDFEQVTLEDTIGIRP</sequence>
<evidence type="ECO:0000256" key="2">
    <source>
        <dbReference type="ARBA" id="ARBA00022475"/>
    </source>
</evidence>
<evidence type="ECO:0000256" key="4">
    <source>
        <dbReference type="ARBA" id="ARBA00022723"/>
    </source>
</evidence>
<keyword evidence="13" id="KW-1185">Reference proteome</keyword>
<feature type="transmembrane region" description="Helical" evidence="9">
    <location>
        <begin position="304"/>
        <end position="327"/>
    </location>
</feature>
<gene>
    <name evidence="12" type="ORF">FHP25_28205</name>
</gene>
<dbReference type="Proteomes" id="UP000321638">
    <property type="component" value="Unassembled WGS sequence"/>
</dbReference>
<dbReference type="RefSeq" id="WP_147850332.1">
    <property type="nucleotide sequence ID" value="NZ_VDUZ01000038.1"/>
</dbReference>
<dbReference type="GO" id="GO:0005507">
    <property type="term" value="F:copper ion binding"/>
    <property type="evidence" value="ECO:0007669"/>
    <property type="project" value="InterPro"/>
</dbReference>
<comment type="subcellular location">
    <subcellularLocation>
        <location evidence="1">Cell membrane</location>
        <topology evidence="1">Multi-pass membrane protein</topology>
    </subcellularLocation>
</comment>
<feature type="transmembrane region" description="Helical" evidence="9">
    <location>
        <begin position="26"/>
        <end position="50"/>
    </location>
</feature>
<feature type="transmembrane region" description="Helical" evidence="9">
    <location>
        <begin position="247"/>
        <end position="265"/>
    </location>
</feature>
<reference evidence="12 13" key="1">
    <citation type="submission" date="2019-06" db="EMBL/GenBank/DDBJ databases">
        <title>New taxonomy in bacterial strain CC-CFT640, isolated from vineyard.</title>
        <authorList>
            <person name="Lin S.-Y."/>
            <person name="Tsai C.-F."/>
            <person name="Young C.-C."/>
        </authorList>
    </citation>
    <scope>NUCLEOTIDE SEQUENCE [LARGE SCALE GENOMIC DNA]</scope>
    <source>
        <strain evidence="12 13">CC-CFT640</strain>
    </source>
</reference>
<evidence type="ECO:0000313" key="13">
    <source>
        <dbReference type="Proteomes" id="UP000321638"/>
    </source>
</evidence>
<keyword evidence="7" id="KW-0186">Copper</keyword>
<dbReference type="Gene3D" id="2.60.40.1220">
    <property type="match status" value="1"/>
</dbReference>
<name>A0A5C8PFI3_9HYPH</name>
<comment type="caution">
    <text evidence="12">The sequence shown here is derived from an EMBL/GenBank/DDBJ whole genome shotgun (WGS) entry which is preliminary data.</text>
</comment>
<organism evidence="12 13">
    <name type="scientific">Vineibacter terrae</name>
    <dbReference type="NCBI Taxonomy" id="2586908"/>
    <lineage>
        <taxon>Bacteria</taxon>
        <taxon>Pseudomonadati</taxon>
        <taxon>Pseudomonadota</taxon>
        <taxon>Alphaproteobacteria</taxon>
        <taxon>Hyphomicrobiales</taxon>
        <taxon>Vineibacter</taxon>
    </lineage>
</organism>
<keyword evidence="4" id="KW-0479">Metal-binding</keyword>
<dbReference type="GO" id="GO:0042597">
    <property type="term" value="C:periplasmic space"/>
    <property type="evidence" value="ECO:0007669"/>
    <property type="project" value="InterPro"/>
</dbReference>
<keyword evidence="8 9" id="KW-0472">Membrane</keyword>
<feature type="domain" description="CopC" evidence="10">
    <location>
        <begin position="51"/>
        <end position="142"/>
    </location>
</feature>
<dbReference type="Pfam" id="PF04234">
    <property type="entry name" value="CopC"/>
    <property type="match status" value="1"/>
</dbReference>
<dbReference type="AlphaFoldDB" id="A0A5C8PFI3"/>
<dbReference type="InterPro" id="IPR008457">
    <property type="entry name" value="Cu-R_CopD_dom"/>
</dbReference>
<dbReference type="PANTHER" id="PTHR34820:SF4">
    <property type="entry name" value="INNER MEMBRANE PROTEIN YEBZ"/>
    <property type="match status" value="1"/>
</dbReference>
<keyword evidence="2" id="KW-1003">Cell membrane</keyword>
<protein>
    <submittedName>
        <fullName evidence="12">Copper resistance protein CopC</fullName>
    </submittedName>
</protein>
<dbReference type="InterPro" id="IPR032694">
    <property type="entry name" value="CopC/D"/>
</dbReference>
<feature type="transmembrane region" description="Helical" evidence="9">
    <location>
        <begin position="197"/>
        <end position="217"/>
    </location>
</feature>
<dbReference type="GO" id="GO:0005886">
    <property type="term" value="C:plasma membrane"/>
    <property type="evidence" value="ECO:0007669"/>
    <property type="project" value="UniProtKB-SubCell"/>
</dbReference>
<feature type="transmembrane region" description="Helical" evidence="9">
    <location>
        <begin position="272"/>
        <end position="292"/>
    </location>
</feature>
<evidence type="ECO:0000256" key="7">
    <source>
        <dbReference type="ARBA" id="ARBA00023008"/>
    </source>
</evidence>
<evidence type="ECO:0000256" key="6">
    <source>
        <dbReference type="ARBA" id="ARBA00022989"/>
    </source>
</evidence>
<dbReference type="GO" id="GO:0006825">
    <property type="term" value="P:copper ion transport"/>
    <property type="evidence" value="ECO:0007669"/>
    <property type="project" value="InterPro"/>
</dbReference>
<evidence type="ECO:0000256" key="3">
    <source>
        <dbReference type="ARBA" id="ARBA00022692"/>
    </source>
</evidence>
<evidence type="ECO:0000256" key="5">
    <source>
        <dbReference type="ARBA" id="ARBA00022729"/>
    </source>
</evidence>
<feature type="transmembrane region" description="Helical" evidence="9">
    <location>
        <begin position="413"/>
        <end position="434"/>
    </location>
</feature>
<feature type="transmembrane region" description="Helical" evidence="9">
    <location>
        <begin position="163"/>
        <end position="185"/>
    </location>
</feature>
<feature type="domain" description="Copper resistance protein D" evidence="11">
    <location>
        <begin position="335"/>
        <end position="434"/>
    </location>
</feature>
<evidence type="ECO:0000256" key="8">
    <source>
        <dbReference type="ARBA" id="ARBA00023136"/>
    </source>
</evidence>
<dbReference type="SUPFAM" id="SSF81296">
    <property type="entry name" value="E set domains"/>
    <property type="match status" value="1"/>
</dbReference>
<keyword evidence="6 9" id="KW-1133">Transmembrane helix</keyword>
<evidence type="ECO:0000313" key="12">
    <source>
        <dbReference type="EMBL" id="TXL71924.1"/>
    </source>
</evidence>
<evidence type="ECO:0000256" key="9">
    <source>
        <dbReference type="SAM" id="Phobius"/>
    </source>
</evidence>
<evidence type="ECO:0000259" key="11">
    <source>
        <dbReference type="Pfam" id="PF05425"/>
    </source>
</evidence>
<dbReference type="GO" id="GO:0046688">
    <property type="term" value="P:response to copper ion"/>
    <property type="evidence" value="ECO:0007669"/>
    <property type="project" value="InterPro"/>
</dbReference>
<dbReference type="Pfam" id="PF05425">
    <property type="entry name" value="CopD"/>
    <property type="match status" value="1"/>
</dbReference>
<dbReference type="InterPro" id="IPR007348">
    <property type="entry name" value="CopC_dom"/>
</dbReference>
<dbReference type="OrthoDB" id="8374223at2"/>
<keyword evidence="5" id="KW-0732">Signal</keyword>
<proteinExistence type="predicted"/>
<keyword evidence="3 9" id="KW-0812">Transmembrane</keyword>
<evidence type="ECO:0000259" key="10">
    <source>
        <dbReference type="Pfam" id="PF04234"/>
    </source>
</evidence>
<evidence type="ECO:0000256" key="1">
    <source>
        <dbReference type="ARBA" id="ARBA00004651"/>
    </source>
</evidence>
<dbReference type="EMBL" id="VDUZ01000038">
    <property type="protein sequence ID" value="TXL71924.1"/>
    <property type="molecule type" value="Genomic_DNA"/>
</dbReference>
<dbReference type="InterPro" id="IPR014755">
    <property type="entry name" value="Cu-Rt/internalin_Ig-like"/>
</dbReference>
<feature type="transmembrane region" description="Helical" evidence="9">
    <location>
        <begin position="373"/>
        <end position="393"/>
    </location>
</feature>
<feature type="transmembrane region" description="Helical" evidence="9">
    <location>
        <begin position="339"/>
        <end position="361"/>
    </location>
</feature>
<dbReference type="PANTHER" id="PTHR34820">
    <property type="entry name" value="INNER MEMBRANE PROTEIN YEBZ"/>
    <property type="match status" value="1"/>
</dbReference>